<dbReference type="Pfam" id="PF00172">
    <property type="entry name" value="Zn_clus"/>
    <property type="match status" value="1"/>
</dbReference>
<comment type="caution">
    <text evidence="5">The sequence shown here is derived from an EMBL/GenBank/DDBJ whole genome shotgun (WGS) entry which is preliminary data.</text>
</comment>
<dbReference type="Gene3D" id="4.10.240.10">
    <property type="entry name" value="Zn(2)-C6 fungal-type DNA-binding domain"/>
    <property type="match status" value="1"/>
</dbReference>
<evidence type="ECO:0000256" key="1">
    <source>
        <dbReference type="ARBA" id="ARBA00004123"/>
    </source>
</evidence>
<comment type="subcellular location">
    <subcellularLocation>
        <location evidence="1">Nucleus</location>
    </subcellularLocation>
</comment>
<sequence length="358" mass="39599">MASVVSASPTGPVKRRKLPACDPCRSSKMACDHGQPVCARCTERDRADSCTYRTRPFKKKRGHCSYVEPALSQPDPDHGPHVPRNAPQPNISSILVRPRTYPDPGYLGHSSHTTVFGHLSLEQGGLRNVVGRQRIDRPGQQINEAQVARGADLIEQLYRFPHLHSCFKLVKTRLGTGANLALAASFTEQCTLTAERLLSPSSDRFDAAEISASLFKSSCRPLEVVTSTTSEAFCSQFNGGAARWETLALFCISVSRALLACRSWAMPPFDTQNERCRVQTLFMHFADSCVDICLSLDCLNDLHLVLQYENYIIHSLIDGDQSLVTWRRLGDLISCLLALGYHEEMDSTNSLPGFVTSL</sequence>
<dbReference type="SMART" id="SM00066">
    <property type="entry name" value="GAL4"/>
    <property type="match status" value="1"/>
</dbReference>
<dbReference type="InterPro" id="IPR050613">
    <property type="entry name" value="Sec_Metabolite_Reg"/>
</dbReference>
<dbReference type="CDD" id="cd00067">
    <property type="entry name" value="GAL4"/>
    <property type="match status" value="1"/>
</dbReference>
<accession>A0AAD9B241</accession>
<organism evidence="5 6">
    <name type="scientific">Colletotrichum chrysophilum</name>
    <dbReference type="NCBI Taxonomy" id="1836956"/>
    <lineage>
        <taxon>Eukaryota</taxon>
        <taxon>Fungi</taxon>
        <taxon>Dikarya</taxon>
        <taxon>Ascomycota</taxon>
        <taxon>Pezizomycotina</taxon>
        <taxon>Sordariomycetes</taxon>
        <taxon>Hypocreomycetidae</taxon>
        <taxon>Glomerellales</taxon>
        <taxon>Glomerellaceae</taxon>
        <taxon>Colletotrichum</taxon>
        <taxon>Colletotrichum gloeosporioides species complex</taxon>
    </lineage>
</organism>
<name>A0AAD9B241_9PEZI</name>
<keyword evidence="6" id="KW-1185">Reference proteome</keyword>
<dbReference type="InterPro" id="IPR001138">
    <property type="entry name" value="Zn2Cys6_DnaBD"/>
</dbReference>
<keyword evidence="2" id="KW-0539">Nucleus</keyword>
<feature type="region of interest" description="Disordered" evidence="3">
    <location>
        <begin position="69"/>
        <end position="93"/>
    </location>
</feature>
<dbReference type="SUPFAM" id="SSF57701">
    <property type="entry name" value="Zn2/Cys6 DNA-binding domain"/>
    <property type="match status" value="1"/>
</dbReference>
<proteinExistence type="predicted"/>
<dbReference type="GO" id="GO:0000981">
    <property type="term" value="F:DNA-binding transcription factor activity, RNA polymerase II-specific"/>
    <property type="evidence" value="ECO:0007669"/>
    <property type="project" value="InterPro"/>
</dbReference>
<evidence type="ECO:0000313" key="5">
    <source>
        <dbReference type="EMBL" id="KAK1855964.1"/>
    </source>
</evidence>
<dbReference type="EMBL" id="JAQOWY010000014">
    <property type="protein sequence ID" value="KAK1855964.1"/>
    <property type="molecule type" value="Genomic_DNA"/>
</dbReference>
<dbReference type="InterPro" id="IPR036864">
    <property type="entry name" value="Zn2-C6_fun-type_DNA-bd_sf"/>
</dbReference>
<protein>
    <recommendedName>
        <fullName evidence="4">Zn(2)-C6 fungal-type domain-containing protein</fullName>
    </recommendedName>
</protein>
<evidence type="ECO:0000256" key="3">
    <source>
        <dbReference type="SAM" id="MobiDB-lite"/>
    </source>
</evidence>
<dbReference type="GO" id="GO:0008270">
    <property type="term" value="F:zinc ion binding"/>
    <property type="evidence" value="ECO:0007669"/>
    <property type="project" value="InterPro"/>
</dbReference>
<evidence type="ECO:0000259" key="4">
    <source>
        <dbReference type="PROSITE" id="PS50048"/>
    </source>
</evidence>
<dbReference type="PROSITE" id="PS00463">
    <property type="entry name" value="ZN2_CY6_FUNGAL_1"/>
    <property type="match status" value="1"/>
</dbReference>
<evidence type="ECO:0000313" key="6">
    <source>
        <dbReference type="Proteomes" id="UP001243330"/>
    </source>
</evidence>
<dbReference type="Proteomes" id="UP001243330">
    <property type="component" value="Unassembled WGS sequence"/>
</dbReference>
<dbReference type="GO" id="GO:0005634">
    <property type="term" value="C:nucleus"/>
    <property type="evidence" value="ECO:0007669"/>
    <property type="project" value="UniProtKB-SubCell"/>
</dbReference>
<dbReference type="AlphaFoldDB" id="A0AAD9B241"/>
<evidence type="ECO:0000256" key="2">
    <source>
        <dbReference type="ARBA" id="ARBA00023242"/>
    </source>
</evidence>
<feature type="domain" description="Zn(2)-C6 fungal-type" evidence="4">
    <location>
        <begin position="20"/>
        <end position="52"/>
    </location>
</feature>
<reference evidence="5" key="1">
    <citation type="submission" date="2023-01" db="EMBL/GenBank/DDBJ databases">
        <title>Colletotrichum chrysophilum M932 genome sequence.</title>
        <authorList>
            <person name="Baroncelli R."/>
        </authorList>
    </citation>
    <scope>NUCLEOTIDE SEQUENCE</scope>
    <source>
        <strain evidence="5">M932</strain>
    </source>
</reference>
<dbReference type="PANTHER" id="PTHR31001:SF40">
    <property type="entry name" value="ZN(II)2CYS6 TRANSCRIPTION FACTOR (EUROFUNG)"/>
    <property type="match status" value="1"/>
</dbReference>
<dbReference type="PANTHER" id="PTHR31001">
    <property type="entry name" value="UNCHARACTERIZED TRANSCRIPTIONAL REGULATORY PROTEIN"/>
    <property type="match status" value="1"/>
</dbReference>
<gene>
    <name evidence="5" type="ORF">CCHR01_01346</name>
</gene>
<dbReference type="PROSITE" id="PS50048">
    <property type="entry name" value="ZN2_CY6_FUNGAL_2"/>
    <property type="match status" value="1"/>
</dbReference>